<evidence type="ECO:0000313" key="4">
    <source>
        <dbReference type="Proteomes" id="UP000279236"/>
    </source>
</evidence>
<feature type="compositionally biased region" description="Pro residues" evidence="2">
    <location>
        <begin position="60"/>
        <end position="90"/>
    </location>
</feature>
<evidence type="ECO:0000313" key="3">
    <source>
        <dbReference type="EMBL" id="RSH83387.1"/>
    </source>
</evidence>
<dbReference type="AlphaFoldDB" id="A0A427XX64"/>
<sequence>MVFIRELPPHGTATPHTSRPPSVLSGFTSFAIPKSTFPSIPSRPMSSITETMRSAHITPIPTPPPPSRPPPTTTSIPTPTPTPNPTPTPSSRPVALSSLHPTRAAQLRLGWPGGAITTRTPSRRSTASSSSSSSAPTATGSNATPLANGSGRSSTSTKTRRTRRASVPAMSGPLPTTASRASTRRASVADADDKGNEVLTSEPAPLPANPGEWAAKLAEDERRAFPGCSETLADKLRAAEAIAEREWQSVVQQRERDRLAAQERQTEERKWERLAAEERHHAEVERERTRNREREREMQRGREIAMEQRERERETEQFLQRVQFENERESERQRNLELEREREREVHLRSTIEREREEWWNAAFRLLLDDFMVEQEMCLRRDLALALRGYLSPWVVERDMNTFIHRFRQFQSDTVHAASLARRVNYPPAPDLENEALWWRATGAILNDYTEKGVVLEFVMRRGEGVLSHALPRALSGAVAEQSIGANMGVFINDFREMVKAMVLFWGASRYGVRL</sequence>
<dbReference type="EMBL" id="RSCE01000004">
    <property type="protein sequence ID" value="RSH83387.1"/>
    <property type="molecule type" value="Genomic_DNA"/>
</dbReference>
<reference evidence="3 4" key="1">
    <citation type="submission" date="2018-11" db="EMBL/GenBank/DDBJ databases">
        <title>Genome sequence of Apiotrichum porosum DSM 27194.</title>
        <authorList>
            <person name="Aliyu H."/>
            <person name="Gorte O."/>
            <person name="Ochsenreither K."/>
        </authorList>
    </citation>
    <scope>NUCLEOTIDE SEQUENCE [LARGE SCALE GENOMIC DNA]</scope>
    <source>
        <strain evidence="3 4">DSM 27194</strain>
    </source>
</reference>
<dbReference type="Proteomes" id="UP000279236">
    <property type="component" value="Unassembled WGS sequence"/>
</dbReference>
<dbReference type="RefSeq" id="XP_028477339.1">
    <property type="nucleotide sequence ID" value="XM_028622447.1"/>
</dbReference>
<feature type="compositionally biased region" description="Low complexity" evidence="2">
    <location>
        <begin position="117"/>
        <end position="157"/>
    </location>
</feature>
<keyword evidence="1" id="KW-0175">Coiled coil</keyword>
<feature type="region of interest" description="Disordered" evidence="2">
    <location>
        <begin position="56"/>
        <end position="211"/>
    </location>
</feature>
<feature type="coiled-coil region" evidence="1">
    <location>
        <begin position="319"/>
        <end position="358"/>
    </location>
</feature>
<feature type="compositionally biased region" description="Low complexity" evidence="2">
    <location>
        <begin position="176"/>
        <end position="189"/>
    </location>
</feature>
<evidence type="ECO:0000256" key="1">
    <source>
        <dbReference type="SAM" id="Coils"/>
    </source>
</evidence>
<dbReference type="STRING" id="105984.A0A427XX64"/>
<evidence type="ECO:0000256" key="2">
    <source>
        <dbReference type="SAM" id="MobiDB-lite"/>
    </source>
</evidence>
<gene>
    <name evidence="3" type="ORF">EHS24_007068</name>
</gene>
<proteinExistence type="predicted"/>
<organism evidence="3 4">
    <name type="scientific">Apiotrichum porosum</name>
    <dbReference type="NCBI Taxonomy" id="105984"/>
    <lineage>
        <taxon>Eukaryota</taxon>
        <taxon>Fungi</taxon>
        <taxon>Dikarya</taxon>
        <taxon>Basidiomycota</taxon>
        <taxon>Agaricomycotina</taxon>
        <taxon>Tremellomycetes</taxon>
        <taxon>Trichosporonales</taxon>
        <taxon>Trichosporonaceae</taxon>
        <taxon>Apiotrichum</taxon>
    </lineage>
</organism>
<accession>A0A427XX64</accession>
<feature type="region of interest" description="Disordered" evidence="2">
    <location>
        <begin position="1"/>
        <end position="22"/>
    </location>
</feature>
<keyword evidence="4" id="KW-1185">Reference proteome</keyword>
<dbReference type="GeneID" id="39591611"/>
<protein>
    <submittedName>
        <fullName evidence="3">Uncharacterized protein</fullName>
    </submittedName>
</protein>
<comment type="caution">
    <text evidence="3">The sequence shown here is derived from an EMBL/GenBank/DDBJ whole genome shotgun (WGS) entry which is preliminary data.</text>
</comment>
<name>A0A427XX64_9TREE</name>